<protein>
    <recommendedName>
        <fullName evidence="3">Transposase</fullName>
    </recommendedName>
</protein>
<accession>A0A8K1ZY04</accession>
<name>A0A8K1ZY04_9CYAN</name>
<dbReference type="EMBL" id="WVIC01000010">
    <property type="protein sequence ID" value="NCJ06207.1"/>
    <property type="molecule type" value="Genomic_DNA"/>
</dbReference>
<reference evidence="1" key="1">
    <citation type="submission" date="2019-12" db="EMBL/GenBank/DDBJ databases">
        <title>High-Quality draft genome sequences of three cyanobacteria isolated from the limestone walls of the Old Cathedral of Coimbra.</title>
        <authorList>
            <person name="Tiago I."/>
            <person name="Soares F."/>
            <person name="Portugal A."/>
        </authorList>
    </citation>
    <scope>NUCLEOTIDE SEQUENCE [LARGE SCALE GENOMIC DNA]</scope>
    <source>
        <strain evidence="1">C</strain>
    </source>
</reference>
<sequence length="173" mass="20249">MVKLLDYEQNWNILEGDRNPFATVVMAHLKALETRGNPGQRKDWKFNLTRRLYERGFERKDILNLFRFIDWVLMLPRALEEQFQDELESFERDMQMPYVTSIERNAEERGRQEGLRTATLEAIELGLELKFGHEGLALMSAISQIEDLETLRAIRGAIRTASAIAELQQTYQD</sequence>
<dbReference type="Proteomes" id="UP000607397">
    <property type="component" value="Unassembled WGS sequence"/>
</dbReference>
<evidence type="ECO:0008006" key="3">
    <source>
        <dbReference type="Google" id="ProtNLM"/>
    </source>
</evidence>
<keyword evidence="2" id="KW-1185">Reference proteome</keyword>
<evidence type="ECO:0000313" key="2">
    <source>
        <dbReference type="Proteomes" id="UP000607397"/>
    </source>
</evidence>
<evidence type="ECO:0000313" key="1">
    <source>
        <dbReference type="EMBL" id="NCJ06207.1"/>
    </source>
</evidence>
<dbReference type="RefSeq" id="WP_161824689.1">
    <property type="nucleotide sequence ID" value="NZ_WVIC01000010.1"/>
</dbReference>
<proteinExistence type="predicted"/>
<gene>
    <name evidence="1" type="ORF">GS597_06675</name>
</gene>
<organism evidence="1 2">
    <name type="scientific">Petrachloros mirabilis ULC683</name>
    <dbReference type="NCBI Taxonomy" id="2781853"/>
    <lineage>
        <taxon>Bacteria</taxon>
        <taxon>Bacillati</taxon>
        <taxon>Cyanobacteriota</taxon>
        <taxon>Cyanophyceae</taxon>
        <taxon>Synechococcales</taxon>
        <taxon>Petrachlorosaceae</taxon>
        <taxon>Petrachloros</taxon>
        <taxon>Petrachloros mirabilis</taxon>
    </lineage>
</organism>
<comment type="caution">
    <text evidence="1">The sequence shown here is derived from an EMBL/GenBank/DDBJ whole genome shotgun (WGS) entry which is preliminary data.</text>
</comment>
<dbReference type="AlphaFoldDB" id="A0A8K1ZY04"/>